<reference evidence="2" key="1">
    <citation type="submission" date="2018-12" db="EMBL/GenBank/DDBJ databases">
        <title>Genome sequence of Peanibacillus sp.</title>
        <authorList>
            <person name="Subramani G."/>
            <person name="Srinivasan S."/>
            <person name="Kim M.K."/>
        </authorList>
    </citation>
    <scope>NUCLEOTIDE SEQUENCE [LARGE SCALE GENOMIC DNA]</scope>
    <source>
        <strain evidence="2">18JY67-1</strain>
    </source>
</reference>
<protein>
    <submittedName>
        <fullName evidence="1">Uncharacterized protein</fullName>
    </submittedName>
</protein>
<dbReference type="EMBL" id="CP034437">
    <property type="protein sequence ID" value="AZN41448.1"/>
    <property type="molecule type" value="Genomic_DNA"/>
</dbReference>
<evidence type="ECO:0000313" key="2">
    <source>
        <dbReference type="Proteomes" id="UP000272528"/>
    </source>
</evidence>
<name>A0A3Q8X815_9BACL</name>
<dbReference type="Proteomes" id="UP000272528">
    <property type="component" value="Chromosome"/>
</dbReference>
<evidence type="ECO:0000313" key="1">
    <source>
        <dbReference type="EMBL" id="AZN41448.1"/>
    </source>
</evidence>
<dbReference type="RefSeq" id="WP_126017155.1">
    <property type="nucleotide sequence ID" value="NZ_CP034437.1"/>
</dbReference>
<accession>A0A3Q8X815</accession>
<organism evidence="1 2">
    <name type="scientific">Paenibacillus albus</name>
    <dbReference type="NCBI Taxonomy" id="2495582"/>
    <lineage>
        <taxon>Bacteria</taxon>
        <taxon>Bacillati</taxon>
        <taxon>Bacillota</taxon>
        <taxon>Bacilli</taxon>
        <taxon>Bacillales</taxon>
        <taxon>Paenibacillaceae</taxon>
        <taxon>Paenibacillus</taxon>
    </lineage>
</organism>
<gene>
    <name evidence="1" type="ORF">EJC50_18560</name>
</gene>
<dbReference type="AlphaFoldDB" id="A0A3Q8X815"/>
<proteinExistence type="predicted"/>
<dbReference type="OrthoDB" id="2610130at2"/>
<dbReference type="KEGG" id="palb:EJC50_18560"/>
<keyword evidence="2" id="KW-1185">Reference proteome</keyword>
<sequence>MSMIALILVIFLVCLSLIMLASIWYMRFMLEKIFGEKHRDIDAITSTGMIPERWSRKYTLKLIKLERGGNEKAFRNMQQAAARSYLRRLRRLTAYVKKTNLVENEEVRKVMLRTLKQLCLEWSEEGEHGSVIAGA</sequence>